<feature type="compositionally biased region" description="Low complexity" evidence="3">
    <location>
        <begin position="463"/>
        <end position="476"/>
    </location>
</feature>
<evidence type="ECO:0000256" key="3">
    <source>
        <dbReference type="SAM" id="MobiDB-lite"/>
    </source>
</evidence>
<organism evidence="5 6">
    <name type="scientific">Tetrabaena socialis</name>
    <dbReference type="NCBI Taxonomy" id="47790"/>
    <lineage>
        <taxon>Eukaryota</taxon>
        <taxon>Viridiplantae</taxon>
        <taxon>Chlorophyta</taxon>
        <taxon>core chlorophytes</taxon>
        <taxon>Chlorophyceae</taxon>
        <taxon>CS clade</taxon>
        <taxon>Chlamydomonadales</taxon>
        <taxon>Tetrabaenaceae</taxon>
        <taxon>Tetrabaena</taxon>
    </lineage>
</organism>
<sequence length="476" mass="50030">MLKRIASLGGELVLERHVAQHGTRARLWPGPALEALRRRHEWLLGAIACCVCAVPRELFLPLGPRSRRLLFPDEKEEAEEEARAAAAAAPHSQEQYDEYGQPYEQQYDEYGQPYQYDYSTAEQYDYGDYYKDQEGQQQDPYGQQEDPLARYDFSGQKAAAAVELQWGGEQAGAYDNMDVTSDASAVAEARPGTALYTFNAETEGEVSVSAGDSVRVLHDLGEWFQVVAPSGQAGLVPASYVQLLDEQAQAGGEARGQRASQLAGVSSGALGGGALSSQPSFGGRAQASAGHVGLQPAYSYAGSQGQPGAPGGANAEYYAYQYENPEYDANNGNGAYGSYYGDYTQYGGDQYGGGSYTDAAYGGMYGEEAPAADAGGRGGKKGGFGGFDDFGAVLAEVKTAAAAARQQQQQEQRQQTATLLDAASTSTSTTLPAAPAPDADPEPPAAAPSYGDAAYGADNTWSAQGGAQEAATAAAE</sequence>
<comment type="caution">
    <text evidence="5">The sequence shown here is derived from an EMBL/GenBank/DDBJ whole genome shotgun (WGS) entry which is preliminary data.</text>
</comment>
<accession>A0A2J7ZX37</accession>
<dbReference type="OrthoDB" id="537927at2759"/>
<proteinExistence type="predicted"/>
<dbReference type="Pfam" id="PF14604">
    <property type="entry name" value="SH3_9"/>
    <property type="match status" value="1"/>
</dbReference>
<dbReference type="Gene3D" id="2.30.30.40">
    <property type="entry name" value="SH3 Domains"/>
    <property type="match status" value="1"/>
</dbReference>
<dbReference type="EMBL" id="PGGS01000355">
    <property type="protein sequence ID" value="PNH04840.1"/>
    <property type="molecule type" value="Genomic_DNA"/>
</dbReference>
<evidence type="ECO:0000256" key="1">
    <source>
        <dbReference type="ARBA" id="ARBA00022443"/>
    </source>
</evidence>
<dbReference type="PANTHER" id="PTHR15176:SF1">
    <property type="entry name" value="NEPHROCYSTIN-1"/>
    <property type="match status" value="1"/>
</dbReference>
<evidence type="ECO:0000256" key="2">
    <source>
        <dbReference type="PROSITE-ProRule" id="PRU00192"/>
    </source>
</evidence>
<keyword evidence="6" id="KW-1185">Reference proteome</keyword>
<evidence type="ECO:0000313" key="5">
    <source>
        <dbReference type="EMBL" id="PNH04840.1"/>
    </source>
</evidence>
<feature type="non-terminal residue" evidence="5">
    <location>
        <position position="476"/>
    </location>
</feature>
<keyword evidence="1 2" id="KW-0728">SH3 domain</keyword>
<protein>
    <recommendedName>
        <fullName evidence="4">SH3 domain-containing protein</fullName>
    </recommendedName>
</protein>
<dbReference type="InterPro" id="IPR001452">
    <property type="entry name" value="SH3_domain"/>
</dbReference>
<dbReference type="AlphaFoldDB" id="A0A2J7ZX37"/>
<dbReference type="Proteomes" id="UP000236333">
    <property type="component" value="Unassembled WGS sequence"/>
</dbReference>
<evidence type="ECO:0000313" key="6">
    <source>
        <dbReference type="Proteomes" id="UP000236333"/>
    </source>
</evidence>
<reference evidence="5 6" key="1">
    <citation type="journal article" date="2017" name="Mol. Biol. Evol.">
        <title>The 4-celled Tetrabaena socialis nuclear genome reveals the essential components for genetic control of cell number at the origin of multicellularity in the volvocine lineage.</title>
        <authorList>
            <person name="Featherston J."/>
            <person name="Arakaki Y."/>
            <person name="Hanschen E.R."/>
            <person name="Ferris P.J."/>
            <person name="Michod R.E."/>
            <person name="Olson B.J.S.C."/>
            <person name="Nozaki H."/>
            <person name="Durand P.M."/>
        </authorList>
    </citation>
    <scope>NUCLEOTIDE SEQUENCE [LARGE SCALE GENOMIC DNA]</scope>
    <source>
        <strain evidence="5 6">NIES-571</strain>
    </source>
</reference>
<dbReference type="InterPro" id="IPR036028">
    <property type="entry name" value="SH3-like_dom_sf"/>
</dbReference>
<dbReference type="SUPFAM" id="SSF50044">
    <property type="entry name" value="SH3-domain"/>
    <property type="match status" value="1"/>
</dbReference>
<dbReference type="PROSITE" id="PS50002">
    <property type="entry name" value="SH3"/>
    <property type="match status" value="1"/>
</dbReference>
<feature type="region of interest" description="Disordered" evidence="3">
    <location>
        <begin position="405"/>
        <end position="476"/>
    </location>
</feature>
<feature type="compositionally biased region" description="Low complexity" evidence="3">
    <location>
        <begin position="405"/>
        <end position="437"/>
    </location>
</feature>
<dbReference type="GO" id="GO:0005737">
    <property type="term" value="C:cytoplasm"/>
    <property type="evidence" value="ECO:0007669"/>
    <property type="project" value="TreeGrafter"/>
</dbReference>
<name>A0A2J7ZX37_9CHLO</name>
<feature type="region of interest" description="Disordered" evidence="3">
    <location>
        <begin position="74"/>
        <end position="96"/>
    </location>
</feature>
<dbReference type="InterPro" id="IPR039687">
    <property type="entry name" value="NPHP1"/>
</dbReference>
<dbReference type="SMART" id="SM00326">
    <property type="entry name" value="SH3"/>
    <property type="match status" value="1"/>
</dbReference>
<dbReference type="GO" id="GO:0005929">
    <property type="term" value="C:cilium"/>
    <property type="evidence" value="ECO:0007669"/>
    <property type="project" value="TreeGrafter"/>
</dbReference>
<evidence type="ECO:0000259" key="4">
    <source>
        <dbReference type="PROSITE" id="PS50002"/>
    </source>
</evidence>
<feature type="domain" description="SH3" evidence="4">
    <location>
        <begin position="187"/>
        <end position="246"/>
    </location>
</feature>
<dbReference type="PANTHER" id="PTHR15176">
    <property type="entry name" value="NEPHROCYSTIN"/>
    <property type="match status" value="1"/>
</dbReference>
<gene>
    <name evidence="5" type="ORF">TSOC_009003</name>
</gene>